<keyword evidence="1" id="KW-0472">Membrane</keyword>
<sequence length="272" mass="29219">MENLKIRTEDMDDVATFTRFGFADLLRQISQYRWLIWAITVIALCTVGSGLTAVFLPGARAVLLGEDGIIETGGAVCLASVVLLAGSAAVVSGPRAALLLGGLLGLVELMDETSFGARILGFQPPALYGGGELDGFHDLLILAYRLLGDLSPSLGWVLIGLILAVSLGTLLFALRVVWNTRIDARWPRISNHVLIFLHVGLIGVAQLVDVATTTRTLSAVEELLEFNAAVLLLLSLSRSWKPRGERDRVDLAPKRDGGAIERAAGNPLWMPQ</sequence>
<keyword evidence="1" id="KW-0812">Transmembrane</keyword>
<organism evidence="2 3">
    <name type="scientific">Rhizobium gallicum</name>
    <dbReference type="NCBI Taxonomy" id="56730"/>
    <lineage>
        <taxon>Bacteria</taxon>
        <taxon>Pseudomonadati</taxon>
        <taxon>Pseudomonadota</taxon>
        <taxon>Alphaproteobacteria</taxon>
        <taxon>Hyphomicrobiales</taxon>
        <taxon>Rhizobiaceae</taxon>
        <taxon>Rhizobium/Agrobacterium group</taxon>
        <taxon>Rhizobium</taxon>
    </lineage>
</organism>
<reference evidence="2 3" key="1">
    <citation type="submission" date="2016-09" db="EMBL/GenBank/DDBJ databases">
        <title>The complete genome sequences of Rhizobium gallicum, symbiovars gallicum and phaseoli, symbionts associated to common bean (Phaseolus vulgaris).</title>
        <authorList>
            <person name="Bustos P."/>
            <person name="Santamaria R.I."/>
            <person name="Perez-Carrascal O.M."/>
            <person name="Juarez S."/>
            <person name="Lozano L."/>
            <person name="Martinez-Flores I."/>
            <person name="Martinez-Romero E."/>
            <person name="Cevallos M."/>
            <person name="Romero D."/>
            <person name="Davila G."/>
            <person name="Gonzalez V."/>
        </authorList>
    </citation>
    <scope>NUCLEOTIDE SEQUENCE [LARGE SCALE GENOMIC DNA]</scope>
    <source>
        <strain evidence="2 3">IE4872</strain>
        <plasmid evidence="3">prgalie4872d</plasmid>
    </source>
</reference>
<evidence type="ECO:0000313" key="3">
    <source>
        <dbReference type="Proteomes" id="UP000184749"/>
    </source>
</evidence>
<accession>A0A1L5NRQ1</accession>
<evidence type="ECO:0000313" key="2">
    <source>
        <dbReference type="EMBL" id="APO70575.1"/>
    </source>
</evidence>
<feature type="transmembrane region" description="Helical" evidence="1">
    <location>
        <begin position="68"/>
        <end position="91"/>
    </location>
</feature>
<dbReference type="Proteomes" id="UP000184749">
    <property type="component" value="Plasmid pRgalIE4872d"/>
</dbReference>
<dbReference type="OrthoDB" id="8084350at2"/>
<protein>
    <submittedName>
        <fullName evidence="2">Uncharacterized protein</fullName>
    </submittedName>
</protein>
<feature type="transmembrane region" description="Helical" evidence="1">
    <location>
        <begin position="154"/>
        <end position="177"/>
    </location>
</feature>
<geneLocation type="plasmid" evidence="3">
    <name>prgalie4872d</name>
</geneLocation>
<name>A0A1L5NRQ1_9HYPH</name>
<evidence type="ECO:0000256" key="1">
    <source>
        <dbReference type="SAM" id="Phobius"/>
    </source>
</evidence>
<dbReference type="RefSeq" id="WP_156886559.1">
    <property type="nucleotide sequence ID" value="NZ_CP017105.1"/>
</dbReference>
<dbReference type="EMBL" id="CP017105">
    <property type="protein sequence ID" value="APO70575.1"/>
    <property type="molecule type" value="Genomic_DNA"/>
</dbReference>
<gene>
    <name evidence="2" type="ORF">IE4872_PD00031</name>
</gene>
<feature type="transmembrane region" description="Helical" evidence="1">
    <location>
        <begin position="189"/>
        <end position="208"/>
    </location>
</feature>
<feature type="transmembrane region" description="Helical" evidence="1">
    <location>
        <begin position="34"/>
        <end position="56"/>
    </location>
</feature>
<keyword evidence="1" id="KW-1133">Transmembrane helix</keyword>
<proteinExistence type="predicted"/>
<keyword evidence="2" id="KW-0614">Plasmid</keyword>
<dbReference type="AlphaFoldDB" id="A0A1L5NRQ1"/>